<dbReference type="PROSITE" id="PS51334">
    <property type="entry name" value="PRONE"/>
    <property type="match status" value="1"/>
</dbReference>
<dbReference type="EMBL" id="CP093348">
    <property type="protein sequence ID" value="WOH03561.1"/>
    <property type="molecule type" value="Genomic_DNA"/>
</dbReference>
<name>A0AAF1B550_DAUCS</name>
<reference evidence="4" key="2">
    <citation type="submission" date="2022-03" db="EMBL/GenBank/DDBJ databases">
        <title>Draft title - Genomic analysis of global carrot germplasm unveils the trajectory of domestication and the origin of high carotenoid orange carrot.</title>
        <authorList>
            <person name="Iorizzo M."/>
            <person name="Ellison S."/>
            <person name="Senalik D."/>
            <person name="Macko-Podgorni A."/>
            <person name="Grzebelus D."/>
            <person name="Bostan H."/>
            <person name="Rolling W."/>
            <person name="Curaba J."/>
            <person name="Simon P."/>
        </authorList>
    </citation>
    <scope>NUCLEOTIDE SEQUENCE</scope>
    <source>
        <tissue evidence="4">Leaf</tissue>
    </source>
</reference>
<dbReference type="InterPro" id="IPR038937">
    <property type="entry name" value="RopGEF"/>
</dbReference>
<dbReference type="FunFam" id="1.20.58.2010:FF:000003">
    <property type="entry name" value="Rop guanine nucleotide exchange factor 14"/>
    <property type="match status" value="1"/>
</dbReference>
<dbReference type="Pfam" id="PF03759">
    <property type="entry name" value="PRONE"/>
    <property type="match status" value="1"/>
</dbReference>
<keyword evidence="1 2" id="KW-0344">Guanine-nucleotide releasing factor</keyword>
<dbReference type="InterPro" id="IPR005512">
    <property type="entry name" value="PRONE_dom"/>
</dbReference>
<reference evidence="4" key="1">
    <citation type="journal article" date="2016" name="Nat. Genet.">
        <title>A high-quality carrot genome assembly provides new insights into carotenoid accumulation and asterid genome evolution.</title>
        <authorList>
            <person name="Iorizzo M."/>
            <person name="Ellison S."/>
            <person name="Senalik D."/>
            <person name="Zeng P."/>
            <person name="Satapoomin P."/>
            <person name="Huang J."/>
            <person name="Bowman M."/>
            <person name="Iovene M."/>
            <person name="Sanseverino W."/>
            <person name="Cavagnaro P."/>
            <person name="Yildiz M."/>
            <person name="Macko-Podgorni A."/>
            <person name="Moranska E."/>
            <person name="Grzebelus E."/>
            <person name="Grzebelus D."/>
            <person name="Ashrafi H."/>
            <person name="Zheng Z."/>
            <person name="Cheng S."/>
            <person name="Spooner D."/>
            <person name="Van Deynze A."/>
            <person name="Simon P."/>
        </authorList>
    </citation>
    <scope>NUCLEOTIDE SEQUENCE</scope>
    <source>
        <tissue evidence="4">Leaf</tissue>
    </source>
</reference>
<dbReference type="Gene3D" id="1.20.58.1310">
    <property type="entry name" value="PRONE domain, subdomain 2"/>
    <property type="match status" value="1"/>
</dbReference>
<evidence type="ECO:0000256" key="2">
    <source>
        <dbReference type="PROSITE-ProRule" id="PRU00663"/>
    </source>
</evidence>
<feature type="domain" description="PRONE" evidence="3">
    <location>
        <begin position="1"/>
        <end position="334"/>
    </location>
</feature>
<dbReference type="Gene3D" id="1.20.58.2010">
    <property type="entry name" value="PRONE domain, subdomain 1"/>
    <property type="match status" value="1"/>
</dbReference>
<proteinExistence type="predicted"/>
<evidence type="ECO:0000313" key="4">
    <source>
        <dbReference type="EMBL" id="WOH03561.1"/>
    </source>
</evidence>
<dbReference type="GO" id="GO:0005085">
    <property type="term" value="F:guanyl-nucleotide exchange factor activity"/>
    <property type="evidence" value="ECO:0007669"/>
    <property type="project" value="UniProtKB-UniRule"/>
</dbReference>
<protein>
    <recommendedName>
        <fullName evidence="3">PRONE domain-containing protein</fullName>
    </recommendedName>
</protein>
<dbReference type="FunFam" id="1.20.58.1310:FF:000001">
    <property type="entry name" value="Rop guanine nucleotide exchange factor 9"/>
    <property type="match status" value="1"/>
</dbReference>
<accession>A0AAF1B550</accession>
<organism evidence="4 5">
    <name type="scientific">Daucus carota subsp. sativus</name>
    <name type="common">Carrot</name>
    <dbReference type="NCBI Taxonomy" id="79200"/>
    <lineage>
        <taxon>Eukaryota</taxon>
        <taxon>Viridiplantae</taxon>
        <taxon>Streptophyta</taxon>
        <taxon>Embryophyta</taxon>
        <taxon>Tracheophyta</taxon>
        <taxon>Spermatophyta</taxon>
        <taxon>Magnoliopsida</taxon>
        <taxon>eudicotyledons</taxon>
        <taxon>Gunneridae</taxon>
        <taxon>Pentapetalae</taxon>
        <taxon>asterids</taxon>
        <taxon>campanulids</taxon>
        <taxon>Apiales</taxon>
        <taxon>Apiaceae</taxon>
        <taxon>Apioideae</taxon>
        <taxon>Scandiceae</taxon>
        <taxon>Daucinae</taxon>
        <taxon>Daucus</taxon>
        <taxon>Daucus sect. Daucus</taxon>
    </lineage>
</organism>
<dbReference type="PANTHER" id="PTHR33101">
    <property type="entry name" value="ROP GUANINE NUCLEOTIDE EXCHANGE FACTOR 1"/>
    <property type="match status" value="1"/>
</dbReference>
<dbReference type="AlphaFoldDB" id="A0AAF1B550"/>
<keyword evidence="5" id="KW-1185">Reference proteome</keyword>
<gene>
    <name evidence="4" type="ORF">DCAR_0622960</name>
</gene>
<sequence>MSGGGKGVSSALALSNAITNLAASIFGEIARLEPMQPERKARWRKEMDWYLSVTDHIVEFVPTQQNNNGVNMEVMTTRQRSDLLVNVPALRKLDAMLIGCLDNFKDQNEFTYVSKNADKKNKRNEDKWWVPTPQVPPDGLSDITKKWLHFQKESVNQVLKASMAINAQIITEMEIPDNYIESLPKKGKTSLGDSVYKNITTDHFDPDIFLTTMDLSTEHKILDLKNRIEASKVIWRRKLNAKDGKSSWSSGVSSEKRGLFEERLETILLILKYRFPGIPQSQLDISKIQYNGDVGHAVLESYSRILESLAFKVISRIEDVLHADALVQNPSNGKQSSFRESAIKSSRKFLNAREEVERLGLDTAHTSMSLSDFMGYNYDQSTPDQKQDLQDDLCKDGLGSKKRYSYIERLEKSGLRSPTPRD</sequence>
<evidence type="ECO:0000256" key="1">
    <source>
        <dbReference type="ARBA" id="ARBA00022658"/>
    </source>
</evidence>
<evidence type="ECO:0000313" key="5">
    <source>
        <dbReference type="Proteomes" id="UP000077755"/>
    </source>
</evidence>
<dbReference type="Proteomes" id="UP000077755">
    <property type="component" value="Chromosome 6"/>
</dbReference>
<evidence type="ECO:0000259" key="3">
    <source>
        <dbReference type="PROSITE" id="PS51334"/>
    </source>
</evidence>
<dbReference type="PANTHER" id="PTHR33101:SF79">
    <property type="entry name" value="PRONE DOMAIN-CONTAINING PROTEIN"/>
    <property type="match status" value="1"/>
</dbReference>